<comment type="caution">
    <text evidence="2">The sequence shown here is derived from an EMBL/GenBank/DDBJ whole genome shotgun (WGS) entry which is preliminary data.</text>
</comment>
<sequence>MWQRSLYRFNLPLALLLILSLLCSARSWAADQVIYPAPEGVNDVRHEDKLEFLRTALERTRPQYGDYELRPAGVVMNKARQLLSLSTNQELTLSWSGTSLEMEKDFLPIRIPLRKGLGGYRIFLIAAERQAEFDKIKTLDDLKPFIMGQGNGWASNEVLRRAGLNVVTSNYDSLFRMVGASRIDLFPRGLSEVFIEYEANRRSVPNLAVEQNLILRYDSPYYFFVNKQNTRLAKRIEQGLRMMIKDGSFDEIFWRYNGDSIRKARLNERRVIYLIDHDLPPETPLKDKSLWFDPTSSKAR</sequence>
<proteinExistence type="predicted"/>
<dbReference type="Gene3D" id="3.40.190.10">
    <property type="entry name" value="Periplasmic binding protein-like II"/>
    <property type="match status" value="2"/>
</dbReference>
<reference evidence="3" key="1">
    <citation type="journal article" date="2019" name="Int. J. Syst. Evol. Microbiol.">
        <title>The Global Catalogue of Microorganisms (GCM) 10K type strain sequencing project: providing services to taxonomists for standard genome sequencing and annotation.</title>
        <authorList>
            <consortium name="The Broad Institute Genomics Platform"/>
            <consortium name="The Broad Institute Genome Sequencing Center for Infectious Disease"/>
            <person name="Wu L."/>
            <person name="Ma J."/>
        </authorList>
    </citation>
    <scope>NUCLEOTIDE SEQUENCE [LARGE SCALE GENOMIC DNA]</scope>
    <source>
        <strain evidence="3">LMG 29894</strain>
    </source>
</reference>
<gene>
    <name evidence="2" type="ORF">ACFOW7_08000</name>
</gene>
<name>A0ABV8MNL4_9NEIS</name>
<dbReference type="Proteomes" id="UP001595791">
    <property type="component" value="Unassembled WGS sequence"/>
</dbReference>
<evidence type="ECO:0000313" key="3">
    <source>
        <dbReference type="Proteomes" id="UP001595791"/>
    </source>
</evidence>
<evidence type="ECO:0000313" key="2">
    <source>
        <dbReference type="EMBL" id="MFC4159297.1"/>
    </source>
</evidence>
<evidence type="ECO:0000256" key="1">
    <source>
        <dbReference type="SAM" id="SignalP"/>
    </source>
</evidence>
<feature type="chain" id="PRO_5046477518" evidence="1">
    <location>
        <begin position="30"/>
        <end position="300"/>
    </location>
</feature>
<feature type="signal peptide" evidence="1">
    <location>
        <begin position="1"/>
        <end position="29"/>
    </location>
</feature>
<dbReference type="EMBL" id="JBHSBU010000001">
    <property type="protein sequence ID" value="MFC4159297.1"/>
    <property type="molecule type" value="Genomic_DNA"/>
</dbReference>
<dbReference type="RefSeq" id="WP_378162906.1">
    <property type="nucleotide sequence ID" value="NZ_JBHSBU010000001.1"/>
</dbReference>
<dbReference type="SUPFAM" id="SSF53850">
    <property type="entry name" value="Periplasmic binding protein-like II"/>
    <property type="match status" value="1"/>
</dbReference>
<protein>
    <submittedName>
        <fullName evidence="2">Substrate-binding periplasmic protein</fullName>
    </submittedName>
</protein>
<organism evidence="2 3">
    <name type="scientific">Chitinimonas lacunae</name>
    <dbReference type="NCBI Taxonomy" id="1963018"/>
    <lineage>
        <taxon>Bacteria</taxon>
        <taxon>Pseudomonadati</taxon>
        <taxon>Pseudomonadota</taxon>
        <taxon>Betaproteobacteria</taxon>
        <taxon>Neisseriales</taxon>
        <taxon>Chitinibacteraceae</taxon>
        <taxon>Chitinimonas</taxon>
    </lineage>
</organism>
<keyword evidence="1" id="KW-0732">Signal</keyword>
<keyword evidence="3" id="KW-1185">Reference proteome</keyword>
<accession>A0ABV8MNL4</accession>